<gene>
    <name evidence="3" type="ORF">DFH05DRAFT_1396579</name>
</gene>
<dbReference type="Pfam" id="PF00995">
    <property type="entry name" value="Sec1"/>
    <property type="match status" value="1"/>
</dbReference>
<evidence type="ECO:0000256" key="2">
    <source>
        <dbReference type="SAM" id="MobiDB-lite"/>
    </source>
</evidence>
<protein>
    <submittedName>
        <fullName evidence="3">Sec1-like snare protein</fullName>
    </submittedName>
</protein>
<dbReference type="InterPro" id="IPR036045">
    <property type="entry name" value="Sec1-like_sf"/>
</dbReference>
<evidence type="ECO:0000256" key="1">
    <source>
        <dbReference type="ARBA" id="ARBA00009884"/>
    </source>
</evidence>
<dbReference type="GO" id="GO:0016192">
    <property type="term" value="P:vesicle-mediated transport"/>
    <property type="evidence" value="ECO:0007669"/>
    <property type="project" value="InterPro"/>
</dbReference>
<feature type="region of interest" description="Disordered" evidence="2">
    <location>
        <begin position="681"/>
        <end position="740"/>
    </location>
</feature>
<dbReference type="EMBL" id="JANVFU010000005">
    <property type="protein sequence ID" value="KAJ3745337.1"/>
    <property type="molecule type" value="Genomic_DNA"/>
</dbReference>
<reference evidence="3 4" key="1">
    <citation type="journal article" date="2023" name="Proc. Natl. Acad. Sci. U.S.A.">
        <title>A global phylogenomic analysis of the shiitake genus Lentinula.</title>
        <authorList>
            <person name="Sierra-Patev S."/>
            <person name="Min B."/>
            <person name="Naranjo-Ortiz M."/>
            <person name="Looney B."/>
            <person name="Konkel Z."/>
            <person name="Slot J.C."/>
            <person name="Sakamoto Y."/>
            <person name="Steenwyk J.L."/>
            <person name="Rokas A."/>
            <person name="Carro J."/>
            <person name="Camarero S."/>
            <person name="Ferreira P."/>
            <person name="Molpeceres G."/>
            <person name="Ruiz-Duenas F.J."/>
            <person name="Serrano A."/>
            <person name="Henrissat B."/>
            <person name="Drula E."/>
            <person name="Hughes K.W."/>
            <person name="Mata J.L."/>
            <person name="Ishikawa N.K."/>
            <person name="Vargas-Isla R."/>
            <person name="Ushijima S."/>
            <person name="Smith C.A."/>
            <person name="Donoghue J."/>
            <person name="Ahrendt S."/>
            <person name="Andreopoulos W."/>
            <person name="He G."/>
            <person name="LaButti K."/>
            <person name="Lipzen A."/>
            <person name="Ng V."/>
            <person name="Riley R."/>
            <person name="Sandor L."/>
            <person name="Barry K."/>
            <person name="Martinez A.T."/>
            <person name="Xiao Y."/>
            <person name="Gibbons J.G."/>
            <person name="Terashima K."/>
            <person name="Grigoriev I.V."/>
            <person name="Hibbett D."/>
        </authorList>
    </citation>
    <scope>NUCLEOTIDE SEQUENCE [LARGE SCALE GENOMIC DNA]</scope>
    <source>
        <strain evidence="3 4">TFB7810</strain>
    </source>
</reference>
<evidence type="ECO:0000313" key="3">
    <source>
        <dbReference type="EMBL" id="KAJ3745337.1"/>
    </source>
</evidence>
<dbReference type="InterPro" id="IPR043154">
    <property type="entry name" value="Sec-1-like_dom1"/>
</dbReference>
<dbReference type="Proteomes" id="UP001142393">
    <property type="component" value="Unassembled WGS sequence"/>
</dbReference>
<dbReference type="InterPro" id="IPR001619">
    <property type="entry name" value="Sec1-like"/>
</dbReference>
<dbReference type="InterPro" id="IPR043127">
    <property type="entry name" value="Sec-1-like_dom3a"/>
</dbReference>
<dbReference type="InterPro" id="IPR027482">
    <property type="entry name" value="Sec1-like_dom2"/>
</dbReference>
<proteinExistence type="inferred from homology"/>
<comment type="caution">
    <text evidence="3">The sequence shown here is derived from an EMBL/GenBank/DDBJ whole genome shotgun (WGS) entry which is preliminary data.</text>
</comment>
<feature type="region of interest" description="Disordered" evidence="2">
    <location>
        <begin position="567"/>
        <end position="587"/>
    </location>
</feature>
<dbReference type="Gene3D" id="1.25.40.60">
    <property type="match status" value="1"/>
</dbReference>
<feature type="compositionally biased region" description="Basic residues" evidence="2">
    <location>
        <begin position="731"/>
        <end position="740"/>
    </location>
</feature>
<organism evidence="3 4">
    <name type="scientific">Lentinula detonsa</name>
    <dbReference type="NCBI Taxonomy" id="2804962"/>
    <lineage>
        <taxon>Eukaryota</taxon>
        <taxon>Fungi</taxon>
        <taxon>Dikarya</taxon>
        <taxon>Basidiomycota</taxon>
        <taxon>Agaricomycotina</taxon>
        <taxon>Agaricomycetes</taxon>
        <taxon>Agaricomycetidae</taxon>
        <taxon>Agaricales</taxon>
        <taxon>Marasmiineae</taxon>
        <taxon>Omphalotaceae</taxon>
        <taxon>Lentinula</taxon>
    </lineage>
</organism>
<dbReference type="PIRSF" id="PIRSF005715">
    <property type="entry name" value="VPS45_Sec1"/>
    <property type="match status" value="1"/>
</dbReference>
<dbReference type="AlphaFoldDB" id="A0A9W8P214"/>
<dbReference type="Gene3D" id="3.90.830.10">
    <property type="entry name" value="Syntaxin Binding Protein 1, Chain A, domain 2"/>
    <property type="match status" value="1"/>
</dbReference>
<dbReference type="Gene3D" id="3.40.50.1910">
    <property type="match status" value="2"/>
</dbReference>
<dbReference type="PANTHER" id="PTHR11679">
    <property type="entry name" value="VESICLE PROTEIN SORTING-ASSOCIATED"/>
    <property type="match status" value="1"/>
</dbReference>
<feature type="compositionally biased region" description="Low complexity" evidence="2">
    <location>
        <begin position="714"/>
        <end position="726"/>
    </location>
</feature>
<name>A0A9W8P214_9AGAR</name>
<sequence length="740" mass="83604">MSSLITAVRNKFLEAIRSVNPPGRWKILVVDEHSQKIMGSVLKQFDILEENVTQIESISNYRDPQPGLEAMYLIMPTNQNIDRVIQDFSGTPQYAGAHLFFIEGLSESLFTRLGSSAAEPHLRTLQELFINFRAMEAQAFSMDAPELFFSIYSPPRNENSYRGARDRLEEDIRFTSKIITNVCITMNENPYIRYYVPPNHPPLGPLKPNASTRPPPPAETATRWRTNLARGDVARAYESVETDYVSKLLAFAVQSNLDEYKKQNANFGVRCRAKNDARPRATLIISDRSMDMMAPFLHEFTYQAMANDLLPIENGMKYTYKFQSSVGAYEDKTATLSDADNVWTEVRHMHMREAIDKLMADFNKFLEENAVFKGDNAANLNDMKEMLANLPQYQEQREKFSLHLSMAQECMGIFERDKLPLVANVEQNCATGLTAEGKTPKHLVEEMVPLLDSREVINANKVRVIALYIQFREGVPDEDRRRLYQHARLSLAEQDAVNALTHFGVRISRSAGDKDIKKKLKAKPADDSEYDLSRYKPLIRTVIEDCVNDKLDNTLFPYVKEAPSAAPIPTSLRSPPPAGSLRSAKPSWHRAARPSAAVENRPRILVFMAGGMTYSELREVYQLSNSLNKDVYIGSTHIATPRQFVDDLKVLELGGVGSRAIPNGLAEPRGQRPYQEYYDDKYYTKDGPRPQLQPKAAAPASRSATPKAPRLIPTASHDSSNSATSSVKEEKKKRKGLFKF</sequence>
<accession>A0A9W8P214</accession>
<dbReference type="SUPFAM" id="SSF56815">
    <property type="entry name" value="Sec1/munc18-like (SM) proteins"/>
    <property type="match status" value="1"/>
</dbReference>
<dbReference type="Gene3D" id="3.40.50.2060">
    <property type="match status" value="1"/>
</dbReference>
<keyword evidence="4" id="KW-1185">Reference proteome</keyword>
<evidence type="ECO:0000313" key="4">
    <source>
        <dbReference type="Proteomes" id="UP001142393"/>
    </source>
</evidence>
<comment type="similarity">
    <text evidence="1">Belongs to the STXBP/unc-18/SEC1 family.</text>
</comment>